<feature type="domain" description="Peptidase S49" evidence="6">
    <location>
        <begin position="122"/>
        <end position="273"/>
    </location>
</feature>
<keyword evidence="2" id="KW-0645">Protease</keyword>
<dbReference type="GO" id="GO:0006508">
    <property type="term" value="P:proteolysis"/>
    <property type="evidence" value="ECO:0007669"/>
    <property type="project" value="UniProtKB-KW"/>
</dbReference>
<dbReference type="PANTHER" id="PTHR42987">
    <property type="entry name" value="PEPTIDASE S49"/>
    <property type="match status" value="1"/>
</dbReference>
<evidence type="ECO:0000259" key="6">
    <source>
        <dbReference type="Pfam" id="PF01343"/>
    </source>
</evidence>
<proteinExistence type="inferred from homology"/>
<dbReference type="InterPro" id="IPR002142">
    <property type="entry name" value="Peptidase_S49"/>
</dbReference>
<dbReference type="PANTHER" id="PTHR42987:SF7">
    <property type="entry name" value="SIGNAL PEPTIDE PEPTIDASE SPPA-RELATED"/>
    <property type="match status" value="1"/>
</dbReference>
<dbReference type="AlphaFoldDB" id="A0A955L4N5"/>
<evidence type="ECO:0000256" key="4">
    <source>
        <dbReference type="ARBA" id="ARBA00022825"/>
    </source>
</evidence>
<gene>
    <name evidence="7" type="primary">sppA</name>
    <name evidence="7" type="ORF">KC909_00480</name>
</gene>
<keyword evidence="5" id="KW-1133">Transmembrane helix</keyword>
<keyword evidence="3" id="KW-0378">Hydrolase</keyword>
<reference evidence="7" key="1">
    <citation type="submission" date="2020-04" db="EMBL/GenBank/DDBJ databases">
        <authorList>
            <person name="Zhang T."/>
        </authorList>
    </citation>
    <scope>NUCLEOTIDE SEQUENCE</scope>
    <source>
        <strain evidence="7">HKST-UBA14</strain>
    </source>
</reference>
<dbReference type="PROSITE" id="PS51257">
    <property type="entry name" value="PROKAR_LIPOPROTEIN"/>
    <property type="match status" value="1"/>
</dbReference>
<dbReference type="InterPro" id="IPR047272">
    <property type="entry name" value="S49_SppA_C"/>
</dbReference>
<comment type="caution">
    <text evidence="7">The sequence shown here is derived from an EMBL/GenBank/DDBJ whole genome shotgun (WGS) entry which is preliminary data.</text>
</comment>
<dbReference type="NCBIfam" id="TIGR00706">
    <property type="entry name" value="SppA_dom"/>
    <property type="match status" value="1"/>
</dbReference>
<keyword evidence="4" id="KW-0720">Serine protease</keyword>
<dbReference type="CDD" id="cd07023">
    <property type="entry name" value="S49_Sppa_N_C"/>
    <property type="match status" value="1"/>
</dbReference>
<evidence type="ECO:0000256" key="2">
    <source>
        <dbReference type="ARBA" id="ARBA00022670"/>
    </source>
</evidence>
<name>A0A955L4N5_9BACT</name>
<keyword evidence="5" id="KW-0812">Transmembrane</keyword>
<dbReference type="SUPFAM" id="SSF52096">
    <property type="entry name" value="ClpP/crotonase"/>
    <property type="match status" value="1"/>
</dbReference>
<dbReference type="EMBL" id="JAGQLK010000006">
    <property type="protein sequence ID" value="MCA9382820.1"/>
    <property type="molecule type" value="Genomic_DNA"/>
</dbReference>
<dbReference type="InterPro" id="IPR029045">
    <property type="entry name" value="ClpP/crotonase-like_dom_sf"/>
</dbReference>
<sequence length="322" mass="34798">MSKKQKLFLFSLIILALLIACCFMFFAFTIITADLSVSGDDTFSSGSTDQTVAVIDVDGVITSLGASDFWGNELPGMVTDTVDKLERAKNDDNVKAVLIRVDSPGGEVYGTRIIYNKIKEVQEEGKVVVVLMESQAASGGYYISAPADWIVASEMTLTGSIGVRFSGLDLSGLYEKVGVEEVEVVNSEGDLKVLTDLADKNSEGYKVLQSVADDYYDNFVTVVAEGRGLDKSYVISIADGRVYSGMQAYDNSLIDEIGESKEAVAKVAELADLDDPNFVVYDSSLSGFSFASSMLKLISPELDIINRVSNQPGIQGYYLLTL</sequence>
<dbReference type="InterPro" id="IPR004635">
    <property type="entry name" value="Pept_S49_SppA"/>
</dbReference>
<dbReference type="Proteomes" id="UP000783287">
    <property type="component" value="Unassembled WGS sequence"/>
</dbReference>
<comment type="similarity">
    <text evidence="1">Belongs to the peptidase S49 family.</text>
</comment>
<evidence type="ECO:0000256" key="3">
    <source>
        <dbReference type="ARBA" id="ARBA00022801"/>
    </source>
</evidence>
<organism evidence="7 8">
    <name type="scientific">Candidatus Dojkabacteria bacterium</name>
    <dbReference type="NCBI Taxonomy" id="2099670"/>
    <lineage>
        <taxon>Bacteria</taxon>
        <taxon>Candidatus Dojkabacteria</taxon>
    </lineage>
</organism>
<feature type="transmembrane region" description="Helical" evidence="5">
    <location>
        <begin position="7"/>
        <end position="31"/>
    </location>
</feature>
<dbReference type="Pfam" id="PF01343">
    <property type="entry name" value="Peptidase_S49"/>
    <property type="match status" value="1"/>
</dbReference>
<reference evidence="7" key="2">
    <citation type="journal article" date="2021" name="Microbiome">
        <title>Successional dynamics and alternative stable states in a saline activated sludge microbial community over 9 years.</title>
        <authorList>
            <person name="Wang Y."/>
            <person name="Ye J."/>
            <person name="Ju F."/>
            <person name="Liu L."/>
            <person name="Boyd J.A."/>
            <person name="Deng Y."/>
            <person name="Parks D.H."/>
            <person name="Jiang X."/>
            <person name="Yin X."/>
            <person name="Woodcroft B.J."/>
            <person name="Tyson G.W."/>
            <person name="Hugenholtz P."/>
            <person name="Polz M.F."/>
            <person name="Zhang T."/>
        </authorList>
    </citation>
    <scope>NUCLEOTIDE SEQUENCE</scope>
    <source>
        <strain evidence="7">HKST-UBA14</strain>
    </source>
</reference>
<keyword evidence="5" id="KW-0472">Membrane</keyword>
<dbReference type="GO" id="GO:0008236">
    <property type="term" value="F:serine-type peptidase activity"/>
    <property type="evidence" value="ECO:0007669"/>
    <property type="project" value="UniProtKB-KW"/>
</dbReference>
<evidence type="ECO:0000256" key="1">
    <source>
        <dbReference type="ARBA" id="ARBA00008683"/>
    </source>
</evidence>
<accession>A0A955L4N5</accession>
<evidence type="ECO:0000313" key="7">
    <source>
        <dbReference type="EMBL" id="MCA9382820.1"/>
    </source>
</evidence>
<dbReference type="Gene3D" id="6.20.330.10">
    <property type="match status" value="1"/>
</dbReference>
<evidence type="ECO:0000313" key="8">
    <source>
        <dbReference type="Proteomes" id="UP000783287"/>
    </source>
</evidence>
<evidence type="ECO:0000256" key="5">
    <source>
        <dbReference type="SAM" id="Phobius"/>
    </source>
</evidence>
<dbReference type="Gene3D" id="3.90.226.10">
    <property type="entry name" value="2-enoyl-CoA Hydratase, Chain A, domain 1"/>
    <property type="match status" value="1"/>
</dbReference>
<protein>
    <submittedName>
        <fullName evidence="7">Signal peptide peptidase SppA</fullName>
    </submittedName>
</protein>